<proteinExistence type="predicted"/>
<reference evidence="1 2" key="1">
    <citation type="submission" date="2015-07" db="EMBL/GenBank/DDBJ databases">
        <authorList>
            <person name="Kim K.M."/>
        </authorList>
    </citation>
    <scope>NUCLEOTIDE SEQUENCE [LARGE SCALE GENOMIC DNA]</scope>
    <source>
        <strain evidence="1 2">KCTC 12363</strain>
    </source>
</reference>
<dbReference type="KEGG" id="camu:CA2015_3263"/>
<dbReference type="EMBL" id="CP012040">
    <property type="protein sequence ID" value="AKP52656.1"/>
    <property type="molecule type" value="Genomic_DNA"/>
</dbReference>
<dbReference type="AlphaFoldDB" id="A0A0H4PDX0"/>
<keyword evidence="2" id="KW-1185">Reference proteome</keyword>
<dbReference type="OrthoDB" id="981960at2"/>
<evidence type="ECO:0000313" key="2">
    <source>
        <dbReference type="Proteomes" id="UP000036520"/>
    </source>
</evidence>
<name>A0A0H4PDX0_9BACT</name>
<protein>
    <submittedName>
        <fullName evidence="1">Uncharacterized protein</fullName>
    </submittedName>
</protein>
<accession>A0A0H4PDX0</accession>
<dbReference type="RefSeq" id="WP_048642850.1">
    <property type="nucleotide sequence ID" value="NZ_CAXBGM010000050.1"/>
</dbReference>
<dbReference type="Proteomes" id="UP000036520">
    <property type="component" value="Chromosome"/>
</dbReference>
<gene>
    <name evidence="1" type="ORF">CA2015_3263</name>
</gene>
<sequence length="85" mass="10221">MRDLHNISFTTKKLVSGNLQVKFQIQNASRPSYGYLLVNQAFSDEEIMEEIKLRLNLREQSKMDLLRFTFKNQWKDDHQFYLYSA</sequence>
<evidence type="ECO:0000313" key="1">
    <source>
        <dbReference type="EMBL" id="AKP52656.1"/>
    </source>
</evidence>
<organism evidence="1 2">
    <name type="scientific">Cyclobacterium amurskyense</name>
    <dbReference type="NCBI Taxonomy" id="320787"/>
    <lineage>
        <taxon>Bacteria</taxon>
        <taxon>Pseudomonadati</taxon>
        <taxon>Bacteroidota</taxon>
        <taxon>Cytophagia</taxon>
        <taxon>Cytophagales</taxon>
        <taxon>Cyclobacteriaceae</taxon>
        <taxon>Cyclobacterium</taxon>
    </lineage>
</organism>